<reference evidence="1 2" key="1">
    <citation type="journal article" date="2016" name="Mol. Biol. Evol.">
        <title>Comparative Genomics of Early-Diverging Mushroom-Forming Fungi Provides Insights into the Origins of Lignocellulose Decay Capabilities.</title>
        <authorList>
            <person name="Nagy L.G."/>
            <person name="Riley R."/>
            <person name="Tritt A."/>
            <person name="Adam C."/>
            <person name="Daum C."/>
            <person name="Floudas D."/>
            <person name="Sun H."/>
            <person name="Yadav J.S."/>
            <person name="Pangilinan J."/>
            <person name="Larsson K.H."/>
            <person name="Matsuura K."/>
            <person name="Barry K."/>
            <person name="Labutti K."/>
            <person name="Kuo R."/>
            <person name="Ohm R.A."/>
            <person name="Bhattacharya S.S."/>
            <person name="Shirouzu T."/>
            <person name="Yoshinaga Y."/>
            <person name="Martin F.M."/>
            <person name="Grigoriev I.V."/>
            <person name="Hibbett D.S."/>
        </authorList>
    </citation>
    <scope>NUCLEOTIDE SEQUENCE [LARGE SCALE GENOMIC DNA]</scope>
    <source>
        <strain evidence="1 2">93-53</strain>
    </source>
</reference>
<name>A0A165BPA5_9APHY</name>
<keyword evidence="2" id="KW-1185">Reference proteome</keyword>
<protein>
    <submittedName>
        <fullName evidence="1">Uncharacterized protein</fullName>
    </submittedName>
</protein>
<dbReference type="Proteomes" id="UP000076871">
    <property type="component" value="Unassembled WGS sequence"/>
</dbReference>
<dbReference type="AlphaFoldDB" id="A0A165BPA5"/>
<organism evidence="1 2">
    <name type="scientific">Laetiporus sulphureus 93-53</name>
    <dbReference type="NCBI Taxonomy" id="1314785"/>
    <lineage>
        <taxon>Eukaryota</taxon>
        <taxon>Fungi</taxon>
        <taxon>Dikarya</taxon>
        <taxon>Basidiomycota</taxon>
        <taxon>Agaricomycotina</taxon>
        <taxon>Agaricomycetes</taxon>
        <taxon>Polyporales</taxon>
        <taxon>Laetiporus</taxon>
    </lineage>
</organism>
<dbReference type="InParanoid" id="A0A165BPA5"/>
<accession>A0A165BPA5</accession>
<dbReference type="GeneID" id="63819666"/>
<dbReference type="RefSeq" id="XP_040759150.1">
    <property type="nucleotide sequence ID" value="XM_040902635.1"/>
</dbReference>
<evidence type="ECO:0000313" key="1">
    <source>
        <dbReference type="EMBL" id="KZT01410.1"/>
    </source>
</evidence>
<gene>
    <name evidence="1" type="ORF">LAESUDRAFT_483584</name>
</gene>
<dbReference type="EMBL" id="KV427665">
    <property type="protein sequence ID" value="KZT01410.1"/>
    <property type="molecule type" value="Genomic_DNA"/>
</dbReference>
<proteinExistence type="predicted"/>
<sequence>MFGEGAMGERELIVFQRRALVRRVASIGIARSNLRNLISLLSMYPLQLSSSSLRPRRLFLLAAHSLTRTTQHMAHSDQAALTGHFRCSSPRSEKCVCSREHHMSPCAHMLLRTDAPPSASAPDPRCESLVLSPAPQWWAKPPPPFLSRELSRPYGYCSLACPQTTRRVGSRRTVASASDAGHGRRRKRRLFASSAQFPSRAYPAYTDSRRYQTLRARNPSIAHSPTKIF</sequence>
<evidence type="ECO:0000313" key="2">
    <source>
        <dbReference type="Proteomes" id="UP000076871"/>
    </source>
</evidence>